<dbReference type="GO" id="GO:0009088">
    <property type="term" value="P:threonine biosynthetic process"/>
    <property type="evidence" value="ECO:0007669"/>
    <property type="project" value="TreeGrafter"/>
</dbReference>
<dbReference type="InterPro" id="IPR011009">
    <property type="entry name" value="Kinase-like_dom_sf"/>
</dbReference>
<dbReference type="SUPFAM" id="SSF56112">
    <property type="entry name" value="Protein kinase-like (PK-like)"/>
    <property type="match status" value="1"/>
</dbReference>
<dbReference type="Pfam" id="PF01636">
    <property type="entry name" value="APH"/>
    <property type="match status" value="1"/>
</dbReference>
<keyword evidence="3" id="KW-0418">Kinase</keyword>
<dbReference type="InterPro" id="IPR050249">
    <property type="entry name" value="Pseudomonas-type_ThrB"/>
</dbReference>
<protein>
    <submittedName>
        <fullName evidence="3">Ser/Thr protein kinase RdoA (MazF antagonist)</fullName>
    </submittedName>
</protein>
<organism evidence="3 4">
    <name type="scientific">Leifsonia shinshuensis</name>
    <dbReference type="NCBI Taxonomy" id="150026"/>
    <lineage>
        <taxon>Bacteria</taxon>
        <taxon>Bacillati</taxon>
        <taxon>Actinomycetota</taxon>
        <taxon>Actinomycetes</taxon>
        <taxon>Micrococcales</taxon>
        <taxon>Microbacteriaceae</taxon>
        <taxon>Leifsonia</taxon>
    </lineage>
</organism>
<dbReference type="PANTHER" id="PTHR21064:SF6">
    <property type="entry name" value="AMINOGLYCOSIDE PHOSPHOTRANSFERASE DOMAIN-CONTAINING PROTEIN"/>
    <property type="match status" value="1"/>
</dbReference>
<keyword evidence="3" id="KW-0808">Transferase</keyword>
<gene>
    <name evidence="3" type="ORF">HNR13_003759</name>
</gene>
<dbReference type="PANTHER" id="PTHR21064">
    <property type="entry name" value="AMINOGLYCOSIDE PHOSPHOTRANSFERASE DOMAIN-CONTAINING PROTEIN-RELATED"/>
    <property type="match status" value="1"/>
</dbReference>
<name>A0A853CY50_9MICO</name>
<evidence type="ECO:0000313" key="4">
    <source>
        <dbReference type="Proteomes" id="UP000578352"/>
    </source>
</evidence>
<comment type="caution">
    <text evidence="3">The sequence shown here is derived from an EMBL/GenBank/DDBJ whole genome shotgun (WGS) entry which is preliminary data.</text>
</comment>
<sequence length="346" mass="37277">MRAEPATATDPAEELARRALGDFGIDREAALRFANRRENVVFRVTSGSAEWALKVHRPGYRTDREIESESAFLESAARAGVNVARPLRRRDGSHVAHVTDAQGAVAQVTAQEWLPAATPIGSSPDTFTGRSRPAAAHLRELGRTIAALHDCAERSGAPEGYDRPAWDAAGLCGPAALWGRASGLPALTPGQRATLAQAQDTLATELAALERSAATYGPIHADLTLENVLLSAGRIAVIDFDDCGEGWYLFDLATSAFFLTGHPEADALLAALLDGYRERRTLTAADAAAWQPLLLARSLSYLAWSVERPDEEATRFHLEHLLPRIVRASSLYLATGRTGWPELVLG</sequence>
<comment type="similarity">
    <text evidence="1">Belongs to the pseudomonas-type ThrB family.</text>
</comment>
<accession>A0A853CY50</accession>
<evidence type="ECO:0000259" key="2">
    <source>
        <dbReference type="Pfam" id="PF01636"/>
    </source>
</evidence>
<dbReference type="RefSeq" id="WP_179608205.1">
    <property type="nucleotide sequence ID" value="NZ_BAABEH010000001.1"/>
</dbReference>
<dbReference type="Proteomes" id="UP000578352">
    <property type="component" value="Unassembled WGS sequence"/>
</dbReference>
<dbReference type="AlphaFoldDB" id="A0A853CY50"/>
<reference evidence="3 4" key="1">
    <citation type="submission" date="2020-07" db="EMBL/GenBank/DDBJ databases">
        <title>Sequencing the genomes of 1000 actinobacteria strains.</title>
        <authorList>
            <person name="Klenk H.-P."/>
        </authorList>
    </citation>
    <scope>NUCLEOTIDE SEQUENCE [LARGE SCALE GENOMIC DNA]</scope>
    <source>
        <strain evidence="3 4">DSM 15165</strain>
    </source>
</reference>
<feature type="domain" description="Aminoglycoside phosphotransferase" evidence="2">
    <location>
        <begin position="32"/>
        <end position="280"/>
    </location>
</feature>
<dbReference type="EMBL" id="JACCFL010000001">
    <property type="protein sequence ID" value="NYJ25472.1"/>
    <property type="molecule type" value="Genomic_DNA"/>
</dbReference>
<dbReference type="Gene3D" id="3.90.1200.10">
    <property type="match status" value="1"/>
</dbReference>
<dbReference type="GO" id="GO:0004413">
    <property type="term" value="F:homoserine kinase activity"/>
    <property type="evidence" value="ECO:0007669"/>
    <property type="project" value="TreeGrafter"/>
</dbReference>
<evidence type="ECO:0000256" key="1">
    <source>
        <dbReference type="ARBA" id="ARBA00038240"/>
    </source>
</evidence>
<proteinExistence type="inferred from homology"/>
<evidence type="ECO:0000313" key="3">
    <source>
        <dbReference type="EMBL" id="NYJ25472.1"/>
    </source>
</evidence>
<dbReference type="InterPro" id="IPR002575">
    <property type="entry name" value="Aminoglycoside_PTrfase"/>
</dbReference>